<proteinExistence type="predicted"/>
<keyword evidence="2" id="KW-1185">Reference proteome</keyword>
<accession>A0ABX6LIA5</accession>
<sequence>MNIIQRFKYALTGRLPQGNTSLFPMGGQLINDFQKQHEFVKNGYMGNAIIYSIISQSSRKFSTVPRHLYQIKDKQAFSQYKALLGDGTPTTGKAIATALNFRRKAMVPVEKHPIIDLLNRPNPTQGGAAFFENLYGFKQINGAGSAWANRGGNPTGEPVELWCLPSADIVIVIGKNPDGSYDYLEPAGYQLQNGWVSNLRKEDVLYWKYFNPYWSSSGSHLYGLAPLEAGGMVANERNKADKTSATIMQNQGSKGVLYSTDPKGMSVDTRDKLQNRLDQEVNGLRNNGRVALANSPLGYVDLGRTTVELSIDAIKRSSKEDLCNVFSFPPVLLDPSKGTLANLEASIKFYVVNKVIPEWCGLRDDLNAWLLPMYKGAVGNLWIEPDFASLPELQEDLEKQVNAVMKIWPLTPNQMLEFLGWETDPNNPEMNKRYIPANLVPLDQVNQPATDISGDVSGLQKYGLLDY</sequence>
<evidence type="ECO:0000313" key="2">
    <source>
        <dbReference type="Proteomes" id="UP000503144"/>
    </source>
</evidence>
<gene>
    <name evidence="1" type="ORF">HF324_18485</name>
</gene>
<dbReference type="Pfam" id="PF04860">
    <property type="entry name" value="Phage_portal"/>
    <property type="match status" value="1"/>
</dbReference>
<reference evidence="1" key="1">
    <citation type="submission" date="2020-09" db="EMBL/GenBank/DDBJ databases">
        <authorList>
            <person name="Kittiwongwattana C."/>
        </authorList>
    </citation>
    <scope>NUCLEOTIDE SEQUENCE</scope>
    <source>
        <strain evidence="1">1303</strain>
    </source>
</reference>
<dbReference type="Proteomes" id="UP000503144">
    <property type="component" value="Chromosome"/>
</dbReference>
<organism evidence="1 2">
    <name type="scientific">Chitinophaga oryzae</name>
    <dbReference type="NCBI Taxonomy" id="2725414"/>
    <lineage>
        <taxon>Bacteria</taxon>
        <taxon>Pseudomonadati</taxon>
        <taxon>Bacteroidota</taxon>
        <taxon>Chitinophagia</taxon>
        <taxon>Chitinophagales</taxon>
        <taxon>Chitinophagaceae</taxon>
        <taxon>Chitinophaga</taxon>
    </lineage>
</organism>
<name>A0ABX6LIA5_9BACT</name>
<dbReference type="InterPro" id="IPR006944">
    <property type="entry name" value="Phage/GTA_portal"/>
</dbReference>
<dbReference type="RefSeq" id="WP_168861335.1">
    <property type="nucleotide sequence ID" value="NZ_CP051204.2"/>
</dbReference>
<protein>
    <submittedName>
        <fullName evidence="1">Phage portal protein</fullName>
    </submittedName>
</protein>
<dbReference type="EMBL" id="CP051204">
    <property type="protein sequence ID" value="QJB39737.1"/>
    <property type="molecule type" value="Genomic_DNA"/>
</dbReference>
<evidence type="ECO:0000313" key="1">
    <source>
        <dbReference type="EMBL" id="QJB39737.1"/>
    </source>
</evidence>